<dbReference type="GO" id="GO:0005524">
    <property type="term" value="F:ATP binding"/>
    <property type="evidence" value="ECO:0007669"/>
    <property type="project" value="UniProtKB-KW"/>
</dbReference>
<keyword evidence="2" id="KW-0547">Nucleotide-binding</keyword>
<dbReference type="Proteomes" id="UP000018888">
    <property type="component" value="Unassembled WGS sequence"/>
</dbReference>
<dbReference type="VEuPathDB" id="FungiDB:RhiirFUN_008338"/>
<dbReference type="InterPro" id="IPR011009">
    <property type="entry name" value="Kinase-like_dom_sf"/>
</dbReference>
<dbReference type="InterPro" id="IPR051681">
    <property type="entry name" value="Ser/Thr_Kinases-Pseudokinases"/>
</dbReference>
<accession>A0A2P4PEQ3</accession>
<dbReference type="InterPro" id="IPR000719">
    <property type="entry name" value="Prot_kinase_dom"/>
</dbReference>
<dbReference type="PANTHER" id="PTHR44329:SF288">
    <property type="entry name" value="MITOGEN-ACTIVATED PROTEIN KINASE KINASE KINASE 20"/>
    <property type="match status" value="1"/>
</dbReference>
<dbReference type="AlphaFoldDB" id="A0A2P4PEQ3"/>
<gene>
    <name evidence="6" type="ORF">GLOIN_2v1862862</name>
</gene>
<name>A0A2P4PEQ3_RHIID</name>
<dbReference type="InterPro" id="IPR001245">
    <property type="entry name" value="Ser-Thr/Tyr_kinase_cat_dom"/>
</dbReference>
<organism evidence="6 7">
    <name type="scientific">Rhizophagus irregularis (strain DAOM 181602 / DAOM 197198 / MUCL 43194)</name>
    <name type="common">Arbuscular mycorrhizal fungus</name>
    <name type="synonym">Glomus intraradices</name>
    <dbReference type="NCBI Taxonomy" id="747089"/>
    <lineage>
        <taxon>Eukaryota</taxon>
        <taxon>Fungi</taxon>
        <taxon>Fungi incertae sedis</taxon>
        <taxon>Mucoromycota</taxon>
        <taxon>Glomeromycotina</taxon>
        <taxon>Glomeromycetes</taxon>
        <taxon>Glomerales</taxon>
        <taxon>Glomeraceae</taxon>
        <taxon>Rhizophagus</taxon>
    </lineage>
</organism>
<dbReference type="PROSITE" id="PS50011">
    <property type="entry name" value="PROTEIN_KINASE_DOM"/>
    <property type="match status" value="1"/>
</dbReference>
<dbReference type="Pfam" id="PF07714">
    <property type="entry name" value="PK_Tyr_Ser-Thr"/>
    <property type="match status" value="1"/>
</dbReference>
<keyword evidence="7" id="KW-1185">Reference proteome</keyword>
<evidence type="ECO:0000313" key="6">
    <source>
        <dbReference type="EMBL" id="POG63875.1"/>
    </source>
</evidence>
<evidence type="ECO:0000313" key="7">
    <source>
        <dbReference type="Proteomes" id="UP000018888"/>
    </source>
</evidence>
<dbReference type="Gene3D" id="1.10.510.10">
    <property type="entry name" value="Transferase(Phosphotransferase) domain 1"/>
    <property type="match status" value="1"/>
</dbReference>
<reference evidence="6 7" key="1">
    <citation type="journal article" date="2013" name="Proc. Natl. Acad. Sci. U.S.A.">
        <title>Genome of an arbuscular mycorrhizal fungus provides insight into the oldest plant symbiosis.</title>
        <authorList>
            <person name="Tisserant E."/>
            <person name="Malbreil M."/>
            <person name="Kuo A."/>
            <person name="Kohler A."/>
            <person name="Symeonidi A."/>
            <person name="Balestrini R."/>
            <person name="Charron P."/>
            <person name="Duensing N."/>
            <person name="Frei Dit Frey N."/>
            <person name="Gianinazzi-Pearson V."/>
            <person name="Gilbert L.B."/>
            <person name="Handa Y."/>
            <person name="Herr J.R."/>
            <person name="Hijri M."/>
            <person name="Koul R."/>
            <person name="Kawaguchi M."/>
            <person name="Krajinski F."/>
            <person name="Lammers P.J."/>
            <person name="Masclaux F.G."/>
            <person name="Murat C."/>
            <person name="Morin E."/>
            <person name="Ndikumana S."/>
            <person name="Pagni M."/>
            <person name="Petitpierre D."/>
            <person name="Requena N."/>
            <person name="Rosikiewicz P."/>
            <person name="Riley R."/>
            <person name="Saito K."/>
            <person name="San Clemente H."/>
            <person name="Shapiro H."/>
            <person name="van Tuinen D."/>
            <person name="Becard G."/>
            <person name="Bonfante P."/>
            <person name="Paszkowski U."/>
            <person name="Shachar-Hill Y.Y."/>
            <person name="Tuskan G.A."/>
            <person name="Young P.W."/>
            <person name="Sanders I.R."/>
            <person name="Henrissat B."/>
            <person name="Rensing S.A."/>
            <person name="Grigoriev I.V."/>
            <person name="Corradi N."/>
            <person name="Roux C."/>
            <person name="Martin F."/>
        </authorList>
    </citation>
    <scope>NUCLEOTIDE SEQUENCE [LARGE SCALE GENOMIC DNA]</scope>
    <source>
        <strain evidence="6 7">DAOM 197198</strain>
    </source>
</reference>
<keyword evidence="4" id="KW-0067">ATP-binding</keyword>
<evidence type="ECO:0000256" key="2">
    <source>
        <dbReference type="ARBA" id="ARBA00022741"/>
    </source>
</evidence>
<evidence type="ECO:0000256" key="4">
    <source>
        <dbReference type="ARBA" id="ARBA00022840"/>
    </source>
</evidence>
<dbReference type="PRINTS" id="PR00109">
    <property type="entry name" value="TYRKINASE"/>
</dbReference>
<dbReference type="PANTHER" id="PTHR44329">
    <property type="entry name" value="SERINE/THREONINE-PROTEIN KINASE TNNI3K-RELATED"/>
    <property type="match status" value="1"/>
</dbReference>
<feature type="non-terminal residue" evidence="6">
    <location>
        <position position="275"/>
    </location>
</feature>
<evidence type="ECO:0000259" key="5">
    <source>
        <dbReference type="PROSITE" id="PS50011"/>
    </source>
</evidence>
<dbReference type="GO" id="GO:0004674">
    <property type="term" value="F:protein serine/threonine kinase activity"/>
    <property type="evidence" value="ECO:0007669"/>
    <property type="project" value="TreeGrafter"/>
</dbReference>
<keyword evidence="3" id="KW-0418">Kinase</keyword>
<dbReference type="SUPFAM" id="SSF56112">
    <property type="entry name" value="Protein kinase-like (PK-like)"/>
    <property type="match status" value="1"/>
</dbReference>
<proteinExistence type="predicted"/>
<evidence type="ECO:0000256" key="1">
    <source>
        <dbReference type="ARBA" id="ARBA00022679"/>
    </source>
</evidence>
<sequence length="275" mass="31825">MVLEYAEDGSLRNYLDKEYNKLNWIEMFKYLHYTIIGLKCIHEKELIHRDLHIGNILKFKNKTTITDMGLCKPADCYTSENTKNKTYGVLPYIAPEILRGQNYTTAADIYSFGIIMYEVISGLPPYHDLNHDNNLAIKVCKGLRPMFNIKVPQLIVHLIKKCLDSNPLNRPTAEDIYKILLKWQYEPNDKQTIELQAQIKEADEINNNSSNSDITSNNLGISYNTHSEATYASRLLDFNNLPEQKNSDDYYEQNDNIISKKFSESLQIDISQLNN</sequence>
<keyword evidence="1" id="KW-0808">Transferase</keyword>
<dbReference type="EMBL" id="AUPC02000254">
    <property type="protein sequence ID" value="POG63875.1"/>
    <property type="molecule type" value="Genomic_DNA"/>
</dbReference>
<feature type="domain" description="Protein kinase" evidence="5">
    <location>
        <begin position="1"/>
        <end position="184"/>
    </location>
</feature>
<comment type="caution">
    <text evidence="6">The sequence shown here is derived from an EMBL/GenBank/DDBJ whole genome shotgun (WGS) entry which is preliminary data.</text>
</comment>
<evidence type="ECO:0000256" key="3">
    <source>
        <dbReference type="ARBA" id="ARBA00022777"/>
    </source>
</evidence>
<protein>
    <submittedName>
        <fullName evidence="6">Kinase-like domain-containing protein</fullName>
    </submittedName>
</protein>
<reference evidence="6 7" key="2">
    <citation type="journal article" date="2018" name="New Phytol.">
        <title>High intraspecific genome diversity in the model arbuscular mycorrhizal symbiont Rhizophagus irregularis.</title>
        <authorList>
            <person name="Chen E.C.H."/>
            <person name="Morin E."/>
            <person name="Beaudet D."/>
            <person name="Noel J."/>
            <person name="Yildirir G."/>
            <person name="Ndikumana S."/>
            <person name="Charron P."/>
            <person name="St-Onge C."/>
            <person name="Giorgi J."/>
            <person name="Kruger M."/>
            <person name="Marton T."/>
            <person name="Ropars J."/>
            <person name="Grigoriev I.V."/>
            <person name="Hainaut M."/>
            <person name="Henrissat B."/>
            <person name="Roux C."/>
            <person name="Martin F."/>
            <person name="Corradi N."/>
        </authorList>
    </citation>
    <scope>NUCLEOTIDE SEQUENCE [LARGE SCALE GENOMIC DNA]</scope>
    <source>
        <strain evidence="6 7">DAOM 197198</strain>
    </source>
</reference>